<dbReference type="AlphaFoldDB" id="A0A235BRM6"/>
<evidence type="ECO:0000313" key="2">
    <source>
        <dbReference type="Proteomes" id="UP000215559"/>
    </source>
</evidence>
<dbReference type="Proteomes" id="UP000215559">
    <property type="component" value="Unassembled WGS sequence"/>
</dbReference>
<sequence length="124" mass="14084">GLVPNSAEPVSWGYQGMSSGQEHWHYNADVNCRGYAGEYQPGRFAYGLNIYLSLIPYLQPFFDIGNVGDTTNSKFWNACMDAGIRLKLGPLYADFPFWRYQINKPHEFAFRWMLGLSLAGIGDF</sequence>
<organism evidence="1 2">
    <name type="scientific">candidate division WOR-3 bacterium JGI_Cruoil_03_51_56</name>
    <dbReference type="NCBI Taxonomy" id="1973747"/>
    <lineage>
        <taxon>Bacteria</taxon>
        <taxon>Bacteria division WOR-3</taxon>
    </lineage>
</organism>
<comment type="caution">
    <text evidence="1">The sequence shown here is derived from an EMBL/GenBank/DDBJ whole genome shotgun (WGS) entry which is preliminary data.</text>
</comment>
<protein>
    <recommendedName>
        <fullName evidence="3">Bacterial surface antigen (D15) domain-containing protein</fullName>
    </recommendedName>
</protein>
<dbReference type="EMBL" id="NOZP01000120">
    <property type="protein sequence ID" value="OYD15140.1"/>
    <property type="molecule type" value="Genomic_DNA"/>
</dbReference>
<evidence type="ECO:0008006" key="3">
    <source>
        <dbReference type="Google" id="ProtNLM"/>
    </source>
</evidence>
<reference evidence="1 2" key="1">
    <citation type="submission" date="2017-07" db="EMBL/GenBank/DDBJ databases">
        <title>Recovery of genomes from metagenomes via a dereplication, aggregation, and scoring strategy.</title>
        <authorList>
            <person name="Sieber C.M."/>
            <person name="Probst A.J."/>
            <person name="Sharrar A."/>
            <person name="Thomas B.C."/>
            <person name="Hess M."/>
            <person name="Tringe S.G."/>
            <person name="Banfield J.F."/>
        </authorList>
    </citation>
    <scope>NUCLEOTIDE SEQUENCE [LARGE SCALE GENOMIC DNA]</scope>
    <source>
        <strain evidence="1">JGI_Cruoil_03_51_56</strain>
    </source>
</reference>
<name>A0A235BRM6_UNCW3</name>
<proteinExistence type="predicted"/>
<feature type="non-terminal residue" evidence="1">
    <location>
        <position position="1"/>
    </location>
</feature>
<gene>
    <name evidence="1" type="ORF">CH330_06500</name>
</gene>
<evidence type="ECO:0000313" key="1">
    <source>
        <dbReference type="EMBL" id="OYD15140.1"/>
    </source>
</evidence>
<accession>A0A235BRM6</accession>